<reference evidence="1" key="1">
    <citation type="submission" date="2021-01" db="EMBL/GenBank/DDBJ databases">
        <authorList>
            <person name="Corre E."/>
            <person name="Pelletier E."/>
            <person name="Niang G."/>
            <person name="Scheremetjew M."/>
            <person name="Finn R."/>
            <person name="Kale V."/>
            <person name="Holt S."/>
            <person name="Cochrane G."/>
            <person name="Meng A."/>
            <person name="Brown T."/>
            <person name="Cohen L."/>
        </authorList>
    </citation>
    <scope>NUCLEOTIDE SEQUENCE</scope>
    <source>
        <strain evidence="1">NIES-381</strain>
    </source>
</reference>
<accession>A0A7S1J0U1</accession>
<evidence type="ECO:0000313" key="1">
    <source>
        <dbReference type="EMBL" id="CAD9028878.1"/>
    </source>
</evidence>
<proteinExistence type="predicted"/>
<dbReference type="EMBL" id="HBGA01107500">
    <property type="protein sequence ID" value="CAD9028878.1"/>
    <property type="molecule type" value="Transcribed_RNA"/>
</dbReference>
<dbReference type="AlphaFoldDB" id="A0A7S1J0U1"/>
<organism evidence="1">
    <name type="scientific">Eutreptiella gymnastica</name>
    <dbReference type="NCBI Taxonomy" id="73025"/>
    <lineage>
        <taxon>Eukaryota</taxon>
        <taxon>Discoba</taxon>
        <taxon>Euglenozoa</taxon>
        <taxon>Euglenida</taxon>
        <taxon>Spirocuta</taxon>
        <taxon>Euglenophyceae</taxon>
        <taxon>Eutreptiales</taxon>
        <taxon>Eutreptiaceae</taxon>
        <taxon>Eutreptiella</taxon>
    </lineage>
</organism>
<name>A0A7S1J0U1_9EUGL</name>
<sequence>MSYTMLHAMQQGKQSTTSPLPVVYSLEPIIPDYAVILRICDVPTFIGQEVVFLMQHRSCLVLWEKAHTKKEIGLLVEDRRFLFLLWLVGNMRAVGHFVRVDPL</sequence>
<gene>
    <name evidence="1" type="ORF">EGYM00392_LOCUS40014</name>
</gene>
<protein>
    <submittedName>
        <fullName evidence="1">Uncharacterized protein</fullName>
    </submittedName>
</protein>